<dbReference type="KEGG" id="bor:COCMIDRAFT_108904"/>
<evidence type="ECO:0000313" key="2">
    <source>
        <dbReference type="Proteomes" id="UP000054032"/>
    </source>
</evidence>
<dbReference type="RefSeq" id="XP_007693076.1">
    <property type="nucleotide sequence ID" value="XM_007694886.1"/>
</dbReference>
<name>W6YXW0_COCMI</name>
<organism evidence="1 2">
    <name type="scientific">Bipolaris oryzae ATCC 44560</name>
    <dbReference type="NCBI Taxonomy" id="930090"/>
    <lineage>
        <taxon>Eukaryota</taxon>
        <taxon>Fungi</taxon>
        <taxon>Dikarya</taxon>
        <taxon>Ascomycota</taxon>
        <taxon>Pezizomycotina</taxon>
        <taxon>Dothideomycetes</taxon>
        <taxon>Pleosporomycetidae</taxon>
        <taxon>Pleosporales</taxon>
        <taxon>Pleosporineae</taxon>
        <taxon>Pleosporaceae</taxon>
        <taxon>Bipolaris</taxon>
    </lineage>
</organism>
<reference evidence="1 2" key="1">
    <citation type="journal article" date="2013" name="PLoS Genet.">
        <title>Comparative genome structure, secondary metabolite, and effector coding capacity across Cochliobolus pathogens.</title>
        <authorList>
            <person name="Condon B.J."/>
            <person name="Leng Y."/>
            <person name="Wu D."/>
            <person name="Bushley K.E."/>
            <person name="Ohm R.A."/>
            <person name="Otillar R."/>
            <person name="Martin J."/>
            <person name="Schackwitz W."/>
            <person name="Grimwood J."/>
            <person name="MohdZainudin N."/>
            <person name="Xue C."/>
            <person name="Wang R."/>
            <person name="Manning V.A."/>
            <person name="Dhillon B."/>
            <person name="Tu Z.J."/>
            <person name="Steffenson B.J."/>
            <person name="Salamov A."/>
            <person name="Sun H."/>
            <person name="Lowry S."/>
            <person name="LaButti K."/>
            <person name="Han J."/>
            <person name="Copeland A."/>
            <person name="Lindquist E."/>
            <person name="Barry K."/>
            <person name="Schmutz J."/>
            <person name="Baker S.E."/>
            <person name="Ciuffetti L.M."/>
            <person name="Grigoriev I.V."/>
            <person name="Zhong S."/>
            <person name="Turgeon B.G."/>
        </authorList>
    </citation>
    <scope>NUCLEOTIDE SEQUENCE [LARGE SCALE GENOMIC DNA]</scope>
    <source>
        <strain evidence="1 2">ATCC 44560</strain>
    </source>
</reference>
<evidence type="ECO:0000313" key="1">
    <source>
        <dbReference type="EMBL" id="EUC40404.1"/>
    </source>
</evidence>
<protein>
    <submittedName>
        <fullName evidence="1">Uncharacterized protein</fullName>
    </submittedName>
</protein>
<gene>
    <name evidence="1" type="ORF">COCMIDRAFT_108904</name>
</gene>
<keyword evidence="2" id="KW-1185">Reference proteome</keyword>
<dbReference type="GeneID" id="19119330"/>
<dbReference type="AlphaFoldDB" id="W6YXW0"/>
<dbReference type="Proteomes" id="UP000054032">
    <property type="component" value="Unassembled WGS sequence"/>
</dbReference>
<accession>W6YXW0</accession>
<dbReference type="HOGENOM" id="CLU_2793612_0_0_1"/>
<dbReference type="EMBL" id="KI964168">
    <property type="protein sequence ID" value="EUC40404.1"/>
    <property type="molecule type" value="Genomic_DNA"/>
</dbReference>
<sequence length="68" mass="7204">MATRYDSVGSTKNEPMKALNAVSEPAYTAPVQVIKMPYARVEESGLCHCELTAPILLANGVAPSRPSA</sequence>
<proteinExistence type="predicted"/>